<dbReference type="KEGG" id="bcop:JD108_09215"/>
<evidence type="ECO:0000313" key="5">
    <source>
        <dbReference type="Proteomes" id="UP000595847"/>
    </source>
</evidence>
<feature type="domain" description="CN hydrolase" evidence="2">
    <location>
        <begin position="4"/>
        <end position="238"/>
    </location>
</feature>
<dbReference type="CDD" id="cd07197">
    <property type="entry name" value="nitrilase"/>
    <property type="match status" value="1"/>
</dbReference>
<dbReference type="SUPFAM" id="SSF56317">
    <property type="entry name" value="Carbon-nitrogen hydrolase"/>
    <property type="match status" value="1"/>
</dbReference>
<gene>
    <name evidence="3" type="ORF">JD108_09215</name>
    <name evidence="4" type="ORF">KDJ56_08895</name>
</gene>
<sequence length="267" mass="30535">MTVFTIALAQLRVIPKDRKANLQRILATMEDAKRRGADFVLFPEMALTGFYIADSIEKLAEPLSGLHIGSIREQAKRLQIHVFLGVAEKYEDGYYNTAVYIDKEGEIKGVSRKVHLYDQEKEYLRHGSECPVFHTEYGTFGLLISYDMEFPEIPRILASQGAEVIFVLASNMVPFQHYQHVLLRARAMENHLFAALVNKVGLEKDILFFGESEVIGPDGRCYYLAGHDEELGIVTLDLSEISRIKKEYPFHYLEGRQKDVYKANRLV</sequence>
<dbReference type="EMBL" id="CP073708">
    <property type="protein sequence ID" value="QUO43046.1"/>
    <property type="molecule type" value="Genomic_DNA"/>
</dbReference>
<evidence type="ECO:0000313" key="6">
    <source>
        <dbReference type="Proteomes" id="UP000677234"/>
    </source>
</evidence>
<dbReference type="InterPro" id="IPR050345">
    <property type="entry name" value="Aliph_Amidase/BUP"/>
</dbReference>
<accession>A0A7T5JQD1</accession>
<dbReference type="Proteomes" id="UP000595847">
    <property type="component" value="Chromosome"/>
</dbReference>
<evidence type="ECO:0000313" key="3">
    <source>
        <dbReference type="EMBL" id="QQE76020.1"/>
    </source>
</evidence>
<dbReference type="RefSeq" id="WP_198829529.1">
    <property type="nucleotide sequence ID" value="NZ_CP066308.1"/>
</dbReference>
<organism evidence="3 5">
    <name type="scientific">Brevibacillus composti</name>
    <dbReference type="NCBI Taxonomy" id="2796470"/>
    <lineage>
        <taxon>Bacteria</taxon>
        <taxon>Bacillati</taxon>
        <taxon>Bacillota</taxon>
        <taxon>Bacilli</taxon>
        <taxon>Bacillales</taxon>
        <taxon>Paenibacillaceae</taxon>
        <taxon>Brevibacillus</taxon>
    </lineage>
</organism>
<dbReference type="Pfam" id="PF00795">
    <property type="entry name" value="CN_hydrolase"/>
    <property type="match status" value="1"/>
</dbReference>
<evidence type="ECO:0000259" key="2">
    <source>
        <dbReference type="PROSITE" id="PS50263"/>
    </source>
</evidence>
<dbReference type="EMBL" id="CP066308">
    <property type="protein sequence ID" value="QQE76020.1"/>
    <property type="molecule type" value="Genomic_DNA"/>
</dbReference>
<dbReference type="PANTHER" id="PTHR43674">
    <property type="entry name" value="NITRILASE C965.09-RELATED"/>
    <property type="match status" value="1"/>
</dbReference>
<dbReference type="Gene3D" id="3.60.110.10">
    <property type="entry name" value="Carbon-nitrogen hydrolase"/>
    <property type="match status" value="1"/>
</dbReference>
<dbReference type="InterPro" id="IPR003010">
    <property type="entry name" value="C-N_Hydrolase"/>
</dbReference>
<keyword evidence="1 3" id="KW-0378">Hydrolase</keyword>
<proteinExistence type="predicted"/>
<reference evidence="3 5" key="1">
    <citation type="submission" date="2020-12" db="EMBL/GenBank/DDBJ databases">
        <title>strain FJAT-54423T represents a novel species of the genus Brevibacillus.</title>
        <authorList>
            <person name="Tang R."/>
        </authorList>
    </citation>
    <scope>NUCLEOTIDE SEQUENCE [LARGE SCALE GENOMIC DNA]</scope>
    <source>
        <strain evidence="3 5">FJAT-54423</strain>
    </source>
</reference>
<dbReference type="AlphaFoldDB" id="A0A7T5JQD1"/>
<dbReference type="GO" id="GO:0016811">
    <property type="term" value="F:hydrolase activity, acting on carbon-nitrogen (but not peptide) bonds, in linear amides"/>
    <property type="evidence" value="ECO:0007669"/>
    <property type="project" value="TreeGrafter"/>
</dbReference>
<dbReference type="PROSITE" id="PS50263">
    <property type="entry name" value="CN_HYDROLASE"/>
    <property type="match status" value="1"/>
</dbReference>
<protein>
    <submittedName>
        <fullName evidence="3">Carbon-nitrogen hydrolase family protein</fullName>
    </submittedName>
</protein>
<dbReference type="Proteomes" id="UP000677234">
    <property type="component" value="Chromosome"/>
</dbReference>
<name>A0A7T5JQD1_9BACL</name>
<reference evidence="4" key="2">
    <citation type="submission" date="2021-04" db="EMBL/GenBank/DDBJ databases">
        <title>Brevibacillus composti FJAT-54423, complete genome.</title>
        <authorList>
            <person name="Tang R."/>
        </authorList>
    </citation>
    <scope>NUCLEOTIDE SEQUENCE</scope>
    <source>
        <strain evidence="4">FJAT-54424</strain>
    </source>
</reference>
<evidence type="ECO:0000313" key="4">
    <source>
        <dbReference type="EMBL" id="QUO43046.1"/>
    </source>
</evidence>
<dbReference type="InterPro" id="IPR036526">
    <property type="entry name" value="C-N_Hydrolase_sf"/>
</dbReference>
<evidence type="ECO:0000256" key="1">
    <source>
        <dbReference type="ARBA" id="ARBA00022801"/>
    </source>
</evidence>
<keyword evidence="6" id="KW-1185">Reference proteome</keyword>
<dbReference type="PANTHER" id="PTHR43674:SF16">
    <property type="entry name" value="CARBON-NITROGEN FAMILY, PUTATIVE (AFU_ORTHOLOGUE AFUA_5G02350)-RELATED"/>
    <property type="match status" value="1"/>
</dbReference>